<dbReference type="KEGG" id="mch:Mchl_0055"/>
<evidence type="ECO:0000313" key="2">
    <source>
        <dbReference type="Proteomes" id="UP000002385"/>
    </source>
</evidence>
<protein>
    <submittedName>
        <fullName evidence="1">Uncharacterized protein</fullName>
    </submittedName>
</protein>
<dbReference type="EMBL" id="CP001298">
    <property type="protein sequence ID" value="ACK81015.1"/>
    <property type="molecule type" value="Genomic_DNA"/>
</dbReference>
<organism evidence="1 2">
    <name type="scientific">Methylorubrum extorquens (strain CM4 / NCIMB 13688)</name>
    <name type="common">Methylobacterium extorquens</name>
    <dbReference type="NCBI Taxonomy" id="440085"/>
    <lineage>
        <taxon>Bacteria</taxon>
        <taxon>Pseudomonadati</taxon>
        <taxon>Pseudomonadota</taxon>
        <taxon>Alphaproteobacteria</taxon>
        <taxon>Hyphomicrobiales</taxon>
        <taxon>Methylobacteriaceae</taxon>
        <taxon>Methylorubrum</taxon>
    </lineage>
</organism>
<dbReference type="HOGENOM" id="CLU_2569838_0_0_5"/>
<reference evidence="1 2" key="2">
    <citation type="journal article" date="2012" name="J. Bacteriol.">
        <title>Complete genome sequences of six strains of the genus Methylobacterium.</title>
        <authorList>
            <person name="Marx C.J."/>
            <person name="Bringel F."/>
            <person name="Chistoserdova L."/>
            <person name="Moulin L."/>
            <person name="Farhan Ul Haque M."/>
            <person name="Fleischman D.E."/>
            <person name="Gruffaz C."/>
            <person name="Jourand P."/>
            <person name="Knief C."/>
            <person name="Lee M.C."/>
            <person name="Muller E.E."/>
            <person name="Nadalig T."/>
            <person name="Peyraud R."/>
            <person name="Roselli S."/>
            <person name="Russ L."/>
            <person name="Goodwin L.A."/>
            <person name="Ivanova N."/>
            <person name="Kyrpides N."/>
            <person name="Lajus A."/>
            <person name="Land M.L."/>
            <person name="Medigue C."/>
            <person name="Mikhailova N."/>
            <person name="Nolan M."/>
            <person name="Woyke T."/>
            <person name="Stolyar S."/>
            <person name="Vorholt J.A."/>
            <person name="Vuilleumier S."/>
        </authorList>
    </citation>
    <scope>NUCLEOTIDE SEQUENCE [LARGE SCALE GENOMIC DNA]</scope>
    <source>
        <strain evidence="2">CM4 / NCIMB 13688</strain>
    </source>
</reference>
<dbReference type="AlphaFoldDB" id="B7L1C1"/>
<evidence type="ECO:0000313" key="1">
    <source>
        <dbReference type="EMBL" id="ACK81015.1"/>
    </source>
</evidence>
<sequence>MSEDLDARKAMLDQLKTIRNSIFVLEGLADETAQMASEISDCFESDVWREIARRHRVKALELQGQYAALSTEYTARYRSEP</sequence>
<accession>B7L1C1</accession>
<reference evidence="2" key="1">
    <citation type="submission" date="2008-12" db="EMBL/GenBank/DDBJ databases">
        <title>Complete sequence of chromosome of Methylobacterium chloromethanicum CM4.</title>
        <authorList>
            <consortium name="US DOE Joint Genome Institute"/>
            <person name="Lucas S."/>
            <person name="Copeland A."/>
            <person name="Lapidus A."/>
            <person name="Glavina del Rio T."/>
            <person name="Dalin E."/>
            <person name="Tice H."/>
            <person name="Bruce D."/>
            <person name="Goodwin L."/>
            <person name="Pitluck S."/>
            <person name="Chertkov O."/>
            <person name="Brettin T."/>
            <person name="Detter J.C."/>
            <person name="Han C."/>
            <person name="Larimer F."/>
            <person name="Land M."/>
            <person name="Hauser L."/>
            <person name="Kyrpides N."/>
            <person name="Mikhailova N."/>
            <person name="Marx C."/>
            <person name="Richardson P."/>
        </authorList>
    </citation>
    <scope>NUCLEOTIDE SEQUENCE [LARGE SCALE GENOMIC DNA]</scope>
    <source>
        <strain evidence="2">CM4 / NCIMB 13688</strain>
    </source>
</reference>
<dbReference type="RefSeq" id="WP_012605229.1">
    <property type="nucleotide sequence ID" value="NC_011757.1"/>
</dbReference>
<gene>
    <name evidence="1" type="ordered locus">Mchl_0055</name>
</gene>
<proteinExistence type="predicted"/>
<dbReference type="Proteomes" id="UP000002385">
    <property type="component" value="Chromosome"/>
</dbReference>
<name>B7L1C1_METC4</name>